<dbReference type="HOGENOM" id="CLU_704207_0_0_1"/>
<organism evidence="2 3">
    <name type="scientific">Pisolithus tinctorius Marx 270</name>
    <dbReference type="NCBI Taxonomy" id="870435"/>
    <lineage>
        <taxon>Eukaryota</taxon>
        <taxon>Fungi</taxon>
        <taxon>Dikarya</taxon>
        <taxon>Basidiomycota</taxon>
        <taxon>Agaricomycotina</taxon>
        <taxon>Agaricomycetes</taxon>
        <taxon>Agaricomycetidae</taxon>
        <taxon>Boletales</taxon>
        <taxon>Sclerodermatineae</taxon>
        <taxon>Pisolithaceae</taxon>
        <taxon>Pisolithus</taxon>
    </lineage>
</organism>
<dbReference type="EMBL" id="KN831991">
    <property type="protein sequence ID" value="KIO01023.1"/>
    <property type="molecule type" value="Genomic_DNA"/>
</dbReference>
<sequence>MFPHSVVFNPPSHTVTPGKNQPIKEDFTEKWKKLLDEIDLCAASAPVEQKPNAELEYWLSRWTLFYANLEELLEECRRAQIKMPDFSPGDDWNICRCKALQRQFEGVISHRQRGDQSASGDNSQPGLSKTSSHTQKSKKRVAPLQKEGVTCAEASVGSAKNHGGETGIQEVEMANDPCIQPQKAGRKVKNKQQVMKVSSNKRLRSPPPPDATPPDPASKRLKSTTFPSILPTVVVQTSSPQPPPLSALPAAEEHSSMKIVGGPPSFLDEPPPACISFRSVPLSSTSQVALSTTATSRLARLAQVEARVRQATRELLSLQHLTTNILSCLVELQWEFEEIQMEQVSASIGAECM</sequence>
<keyword evidence="3" id="KW-1185">Reference proteome</keyword>
<feature type="compositionally biased region" description="Polar residues" evidence="1">
    <location>
        <begin position="115"/>
        <end position="127"/>
    </location>
</feature>
<dbReference type="Proteomes" id="UP000054217">
    <property type="component" value="Unassembled WGS sequence"/>
</dbReference>
<name>A0A0C3IW09_PISTI</name>
<feature type="region of interest" description="Disordered" evidence="1">
    <location>
        <begin position="181"/>
        <end position="222"/>
    </location>
</feature>
<evidence type="ECO:0000313" key="2">
    <source>
        <dbReference type="EMBL" id="KIO01023.1"/>
    </source>
</evidence>
<feature type="region of interest" description="Disordered" evidence="1">
    <location>
        <begin position="108"/>
        <end position="147"/>
    </location>
</feature>
<reference evidence="2 3" key="1">
    <citation type="submission" date="2014-04" db="EMBL/GenBank/DDBJ databases">
        <authorList>
            <consortium name="DOE Joint Genome Institute"/>
            <person name="Kuo A."/>
            <person name="Kohler A."/>
            <person name="Costa M.D."/>
            <person name="Nagy L.G."/>
            <person name="Floudas D."/>
            <person name="Copeland A."/>
            <person name="Barry K.W."/>
            <person name="Cichocki N."/>
            <person name="Veneault-Fourrey C."/>
            <person name="LaButti K."/>
            <person name="Lindquist E.A."/>
            <person name="Lipzen A."/>
            <person name="Lundell T."/>
            <person name="Morin E."/>
            <person name="Murat C."/>
            <person name="Sun H."/>
            <person name="Tunlid A."/>
            <person name="Henrissat B."/>
            <person name="Grigoriev I.V."/>
            <person name="Hibbett D.S."/>
            <person name="Martin F."/>
            <person name="Nordberg H.P."/>
            <person name="Cantor M.N."/>
            <person name="Hua S.X."/>
        </authorList>
    </citation>
    <scope>NUCLEOTIDE SEQUENCE [LARGE SCALE GENOMIC DNA]</scope>
    <source>
        <strain evidence="2 3">Marx 270</strain>
    </source>
</reference>
<proteinExistence type="predicted"/>
<dbReference type="InParanoid" id="A0A0C3IW09"/>
<accession>A0A0C3IW09</accession>
<dbReference type="AlphaFoldDB" id="A0A0C3IW09"/>
<protein>
    <submittedName>
        <fullName evidence="2">Uncharacterized protein</fullName>
    </submittedName>
</protein>
<gene>
    <name evidence="2" type="ORF">M404DRAFT_1003310</name>
</gene>
<reference evidence="3" key="2">
    <citation type="submission" date="2015-01" db="EMBL/GenBank/DDBJ databases">
        <title>Evolutionary Origins and Diversification of the Mycorrhizal Mutualists.</title>
        <authorList>
            <consortium name="DOE Joint Genome Institute"/>
            <consortium name="Mycorrhizal Genomics Consortium"/>
            <person name="Kohler A."/>
            <person name="Kuo A."/>
            <person name="Nagy L.G."/>
            <person name="Floudas D."/>
            <person name="Copeland A."/>
            <person name="Barry K.W."/>
            <person name="Cichocki N."/>
            <person name="Veneault-Fourrey C."/>
            <person name="LaButti K."/>
            <person name="Lindquist E.A."/>
            <person name="Lipzen A."/>
            <person name="Lundell T."/>
            <person name="Morin E."/>
            <person name="Murat C."/>
            <person name="Riley R."/>
            <person name="Ohm R."/>
            <person name="Sun H."/>
            <person name="Tunlid A."/>
            <person name="Henrissat B."/>
            <person name="Grigoriev I.V."/>
            <person name="Hibbett D.S."/>
            <person name="Martin F."/>
        </authorList>
    </citation>
    <scope>NUCLEOTIDE SEQUENCE [LARGE SCALE GENOMIC DNA]</scope>
    <source>
        <strain evidence="3">Marx 270</strain>
    </source>
</reference>
<feature type="compositionally biased region" description="Pro residues" evidence="1">
    <location>
        <begin position="205"/>
        <end position="216"/>
    </location>
</feature>
<evidence type="ECO:0000313" key="3">
    <source>
        <dbReference type="Proteomes" id="UP000054217"/>
    </source>
</evidence>
<dbReference type="OrthoDB" id="10376246at2759"/>
<evidence type="ECO:0000256" key="1">
    <source>
        <dbReference type="SAM" id="MobiDB-lite"/>
    </source>
</evidence>